<dbReference type="AlphaFoldDB" id="A0A4V6MSG0"/>
<evidence type="ECO:0000259" key="5">
    <source>
        <dbReference type="PROSITE" id="PS01124"/>
    </source>
</evidence>
<dbReference type="PROSITE" id="PS50110">
    <property type="entry name" value="RESPONSE_REGULATORY"/>
    <property type="match status" value="1"/>
</dbReference>
<dbReference type="SUPFAM" id="SSF46689">
    <property type="entry name" value="Homeodomain-like"/>
    <property type="match status" value="1"/>
</dbReference>
<evidence type="ECO:0000313" key="7">
    <source>
        <dbReference type="EMBL" id="TBL76615.1"/>
    </source>
</evidence>
<dbReference type="EMBL" id="SIRE01000013">
    <property type="protein sequence ID" value="TBL76615.1"/>
    <property type="molecule type" value="Genomic_DNA"/>
</dbReference>
<dbReference type="Pfam" id="PF12833">
    <property type="entry name" value="HTH_18"/>
    <property type="match status" value="1"/>
</dbReference>
<feature type="domain" description="Response regulatory" evidence="6">
    <location>
        <begin position="6"/>
        <end position="123"/>
    </location>
</feature>
<dbReference type="Pfam" id="PF00072">
    <property type="entry name" value="Response_reg"/>
    <property type="match status" value="1"/>
</dbReference>
<dbReference type="OrthoDB" id="9788446at2"/>
<dbReference type="InterPro" id="IPR011006">
    <property type="entry name" value="CheY-like_superfamily"/>
</dbReference>
<dbReference type="Gene3D" id="1.10.10.60">
    <property type="entry name" value="Homeodomain-like"/>
    <property type="match status" value="2"/>
</dbReference>
<dbReference type="PANTHER" id="PTHR43280:SF28">
    <property type="entry name" value="HTH-TYPE TRANSCRIPTIONAL ACTIVATOR RHAS"/>
    <property type="match status" value="1"/>
</dbReference>
<dbReference type="GO" id="GO:0003700">
    <property type="term" value="F:DNA-binding transcription factor activity"/>
    <property type="evidence" value="ECO:0007669"/>
    <property type="project" value="InterPro"/>
</dbReference>
<dbReference type="PRINTS" id="PR00032">
    <property type="entry name" value="HTHARAC"/>
</dbReference>
<dbReference type="PROSITE" id="PS00041">
    <property type="entry name" value="HTH_ARAC_FAMILY_1"/>
    <property type="match status" value="1"/>
</dbReference>
<feature type="domain" description="HTH araC/xylS-type" evidence="5">
    <location>
        <begin position="162"/>
        <end position="261"/>
    </location>
</feature>
<evidence type="ECO:0000259" key="6">
    <source>
        <dbReference type="PROSITE" id="PS50110"/>
    </source>
</evidence>
<dbReference type="PROSITE" id="PS01124">
    <property type="entry name" value="HTH_ARAC_FAMILY_2"/>
    <property type="match status" value="1"/>
</dbReference>
<dbReference type="SMART" id="SM00448">
    <property type="entry name" value="REC"/>
    <property type="match status" value="1"/>
</dbReference>
<dbReference type="InterPro" id="IPR009057">
    <property type="entry name" value="Homeodomain-like_sf"/>
</dbReference>
<keyword evidence="2" id="KW-0238">DNA-binding</keyword>
<keyword evidence="8" id="KW-1185">Reference proteome</keyword>
<comment type="caution">
    <text evidence="7">The sequence shown here is derived from an EMBL/GenBank/DDBJ whole genome shotgun (WGS) entry which is preliminary data.</text>
</comment>
<evidence type="ECO:0000256" key="4">
    <source>
        <dbReference type="PROSITE-ProRule" id="PRU00169"/>
    </source>
</evidence>
<dbReference type="InterPro" id="IPR001789">
    <property type="entry name" value="Sig_transdc_resp-reg_receiver"/>
</dbReference>
<gene>
    <name evidence="7" type="ORF">EYB31_19520</name>
</gene>
<evidence type="ECO:0000256" key="1">
    <source>
        <dbReference type="ARBA" id="ARBA00023015"/>
    </source>
</evidence>
<protein>
    <submittedName>
        <fullName evidence="7">Response regulator</fullName>
    </submittedName>
</protein>
<dbReference type="InterPro" id="IPR020449">
    <property type="entry name" value="Tscrpt_reg_AraC-type_HTH"/>
</dbReference>
<reference evidence="7 8" key="1">
    <citation type="submission" date="2019-02" db="EMBL/GenBank/DDBJ databases">
        <title>Paenibacillus sp. nov., isolated from surface-sterilized tissue of Thalictrum simplex L.</title>
        <authorList>
            <person name="Tuo L."/>
        </authorList>
    </citation>
    <scope>NUCLEOTIDE SEQUENCE [LARGE SCALE GENOMIC DNA]</scope>
    <source>
        <strain evidence="7 8">N2SHLJ1</strain>
    </source>
</reference>
<keyword evidence="3" id="KW-0804">Transcription</keyword>
<evidence type="ECO:0000313" key="8">
    <source>
        <dbReference type="Proteomes" id="UP000293142"/>
    </source>
</evidence>
<proteinExistence type="predicted"/>
<dbReference type="PANTHER" id="PTHR43280">
    <property type="entry name" value="ARAC-FAMILY TRANSCRIPTIONAL REGULATOR"/>
    <property type="match status" value="1"/>
</dbReference>
<dbReference type="Gene3D" id="3.40.50.2300">
    <property type="match status" value="1"/>
</dbReference>
<dbReference type="RefSeq" id="WP_131015087.1">
    <property type="nucleotide sequence ID" value="NZ_SIRE01000013.1"/>
</dbReference>
<dbReference type="InterPro" id="IPR018060">
    <property type="entry name" value="HTH_AraC"/>
</dbReference>
<feature type="modified residue" description="4-aspartylphosphate" evidence="4">
    <location>
        <position position="58"/>
    </location>
</feature>
<dbReference type="SUPFAM" id="SSF52172">
    <property type="entry name" value="CheY-like"/>
    <property type="match status" value="1"/>
</dbReference>
<dbReference type="Proteomes" id="UP000293142">
    <property type="component" value="Unassembled WGS sequence"/>
</dbReference>
<keyword evidence="1" id="KW-0805">Transcription regulation</keyword>
<dbReference type="GO" id="GO:0043565">
    <property type="term" value="F:sequence-specific DNA binding"/>
    <property type="evidence" value="ECO:0007669"/>
    <property type="project" value="InterPro"/>
</dbReference>
<organism evidence="7 8">
    <name type="scientific">Paenibacillus thalictri</name>
    <dbReference type="NCBI Taxonomy" id="2527873"/>
    <lineage>
        <taxon>Bacteria</taxon>
        <taxon>Bacillati</taxon>
        <taxon>Bacillota</taxon>
        <taxon>Bacilli</taxon>
        <taxon>Bacillales</taxon>
        <taxon>Paenibacillaceae</taxon>
        <taxon>Paenibacillus</taxon>
    </lineage>
</organism>
<keyword evidence="4" id="KW-0597">Phosphoprotein</keyword>
<evidence type="ECO:0000256" key="2">
    <source>
        <dbReference type="ARBA" id="ARBA00023125"/>
    </source>
</evidence>
<sequence length="276" mass="31297">MFEPISILIAEDELPTRRGIHRTLEMWAQGAHRLHAVENGTDALAYASEHPVDLLITDIRMPGLNGLELLERLKHEESELTSILLTGYAEFEYARKALQLGAINYILKPVEQEALVKAVEEACLHMSKMKRARQTADHKSLSSRELNDAVPTLPEVKNESIRQALRFIAREWNSPALSMKEVAEHIHLNASYASVLFKEETKLTFTDYITGLRLRQAKKLLLQTDSRIYEIAEQVGFAASKYFVRVFRETEGMTPREFRVQFKLGDGGSAEEAADT</sequence>
<dbReference type="InterPro" id="IPR018062">
    <property type="entry name" value="HTH_AraC-typ_CS"/>
</dbReference>
<dbReference type="GO" id="GO:0000160">
    <property type="term" value="P:phosphorelay signal transduction system"/>
    <property type="evidence" value="ECO:0007669"/>
    <property type="project" value="InterPro"/>
</dbReference>
<accession>A0A4V6MSG0</accession>
<name>A0A4V6MSG0_9BACL</name>
<evidence type="ECO:0000256" key="3">
    <source>
        <dbReference type="ARBA" id="ARBA00023163"/>
    </source>
</evidence>
<dbReference type="CDD" id="cd17536">
    <property type="entry name" value="REC_YesN-like"/>
    <property type="match status" value="1"/>
</dbReference>
<dbReference type="SMART" id="SM00342">
    <property type="entry name" value="HTH_ARAC"/>
    <property type="match status" value="1"/>
</dbReference>